<evidence type="ECO:0000256" key="6">
    <source>
        <dbReference type="ARBA" id="ARBA00022798"/>
    </source>
</evidence>
<dbReference type="SUPFAM" id="SSF52777">
    <property type="entry name" value="CoA-dependent acyltransferases"/>
    <property type="match status" value="1"/>
</dbReference>
<evidence type="ECO:0000256" key="8">
    <source>
        <dbReference type="ARBA" id="ARBA00048109"/>
    </source>
</evidence>
<dbReference type="GO" id="GO:0005886">
    <property type="term" value="C:plasma membrane"/>
    <property type="evidence" value="ECO:0007669"/>
    <property type="project" value="TreeGrafter"/>
</dbReference>
<dbReference type="GO" id="GO:0019432">
    <property type="term" value="P:triglyceride biosynthetic process"/>
    <property type="evidence" value="ECO:0007669"/>
    <property type="project" value="UniProtKB-UniPathway"/>
</dbReference>
<dbReference type="Proteomes" id="UP000503018">
    <property type="component" value="Chromosome"/>
</dbReference>
<dbReference type="GO" id="GO:0006071">
    <property type="term" value="P:glycerol metabolic process"/>
    <property type="evidence" value="ECO:0007669"/>
    <property type="project" value="UniProtKB-KW"/>
</dbReference>
<evidence type="ECO:0000256" key="7">
    <source>
        <dbReference type="ARBA" id="ARBA00023315"/>
    </source>
</evidence>
<dbReference type="PANTHER" id="PTHR31650">
    <property type="entry name" value="O-ACYLTRANSFERASE (WSD1-LIKE) FAMILY PROTEIN"/>
    <property type="match status" value="1"/>
</dbReference>
<dbReference type="PANTHER" id="PTHR31650:SF1">
    <property type="entry name" value="WAX ESTER SYNTHASE_DIACYLGLYCEROL ACYLTRANSFERASE 4-RELATED"/>
    <property type="match status" value="1"/>
</dbReference>
<name>A0A6M4AQW6_9SPHN</name>
<evidence type="ECO:0000313" key="12">
    <source>
        <dbReference type="Proteomes" id="UP000503018"/>
    </source>
</evidence>
<evidence type="ECO:0000256" key="4">
    <source>
        <dbReference type="ARBA" id="ARBA00013244"/>
    </source>
</evidence>
<dbReference type="UniPathway" id="UPA00282"/>
<dbReference type="Gene3D" id="3.30.559.10">
    <property type="entry name" value="Chloramphenicol acetyltransferase-like domain"/>
    <property type="match status" value="1"/>
</dbReference>
<accession>A0A6M4AQW6</accession>
<evidence type="ECO:0000256" key="3">
    <source>
        <dbReference type="ARBA" id="ARBA00009587"/>
    </source>
</evidence>
<comment type="similarity">
    <text evidence="3">Belongs to the long-chain O-acyltransferase family.</text>
</comment>
<dbReference type="EMBL" id="CP053015">
    <property type="protein sequence ID" value="QJQ31427.1"/>
    <property type="molecule type" value="Genomic_DNA"/>
</dbReference>
<dbReference type="GO" id="GO:0071731">
    <property type="term" value="P:response to nitric oxide"/>
    <property type="evidence" value="ECO:0007669"/>
    <property type="project" value="TreeGrafter"/>
</dbReference>
<evidence type="ECO:0000256" key="1">
    <source>
        <dbReference type="ARBA" id="ARBA00004771"/>
    </source>
</evidence>
<dbReference type="EC" id="2.3.1.20" evidence="4"/>
<dbReference type="InterPro" id="IPR004255">
    <property type="entry name" value="O-acyltransferase_WSD1_N"/>
</dbReference>
<sequence length="456" mass="49600">MSALPSPLLAPGVRRLRPDDHFMILAETDASPMHVGALILLDVPTQRQHGFADAIRRQFAERLPVTPLLVRLLQAPDGYDSDVWADIASADLQTLVSVVRHNGAWEEAELYEAVAHINMQRLDLSGPPFAAHVFERLAGGGSALYLKMHHSVADGIGFQTVLGLLSDATPPASPRRADAVLPDPQQWLEKAKARFETEADLRAQQSVHRKAALAALEPLNGERTPTPEFALSGPTSNQRRYATISLPVARVKAVGKRLDATVNDIFLTLASSALRTYLSDRGELPDAPLVVNSARSYRRPEHGDFGNRIVALHPHLATNLADPIERLRAIQASMAAEMRRSPHDEALLDAAEKPFGARDRRAAFADRMVGGKRLIPGNLTLSNVPGPAEPRSYAGFAQLHNYPVPIIGSGRFLNITSRRSGDNLDMGVIADAEKVPDVGRIAALFRAALDELEART</sequence>
<dbReference type="Gene3D" id="3.30.559.30">
    <property type="entry name" value="Nonribosomal peptide synthetase, condensation domain"/>
    <property type="match status" value="1"/>
</dbReference>
<evidence type="ECO:0000259" key="10">
    <source>
        <dbReference type="Pfam" id="PF06974"/>
    </source>
</evidence>
<dbReference type="GO" id="GO:0004144">
    <property type="term" value="F:diacylglycerol O-acyltransferase activity"/>
    <property type="evidence" value="ECO:0007669"/>
    <property type="project" value="UniProtKB-EC"/>
</dbReference>
<comment type="pathway">
    <text evidence="2">Lipid metabolism.</text>
</comment>
<dbReference type="InterPro" id="IPR023213">
    <property type="entry name" value="CAT-like_dom_sf"/>
</dbReference>
<dbReference type="KEGG" id="slan:GV829_02315"/>
<proteinExistence type="inferred from homology"/>
<dbReference type="InterPro" id="IPR045034">
    <property type="entry name" value="O-acyltransferase_WSD1-like"/>
</dbReference>
<keyword evidence="12" id="KW-1185">Reference proteome</keyword>
<dbReference type="AlphaFoldDB" id="A0A6M4AQW6"/>
<feature type="domain" description="O-acyltransferase WSD1-like N-terminal" evidence="9">
    <location>
        <begin position="16"/>
        <end position="265"/>
    </location>
</feature>
<keyword evidence="6" id="KW-0319">Glycerol metabolism</keyword>
<evidence type="ECO:0000259" key="9">
    <source>
        <dbReference type="Pfam" id="PF03007"/>
    </source>
</evidence>
<protein>
    <recommendedName>
        <fullName evidence="4">diacylglycerol O-acyltransferase</fullName>
        <ecNumber evidence="4">2.3.1.20</ecNumber>
    </recommendedName>
</protein>
<dbReference type="RefSeq" id="WP_169943645.1">
    <property type="nucleotide sequence ID" value="NZ_CP053015.1"/>
</dbReference>
<comment type="pathway">
    <text evidence="1">Glycerolipid metabolism; triacylglycerol biosynthesis.</text>
</comment>
<dbReference type="InterPro" id="IPR009721">
    <property type="entry name" value="O-acyltransferase_WSD1_C"/>
</dbReference>
<dbReference type="GO" id="GO:0051701">
    <property type="term" value="P:biological process involved in interaction with host"/>
    <property type="evidence" value="ECO:0007669"/>
    <property type="project" value="TreeGrafter"/>
</dbReference>
<keyword evidence="5" id="KW-0808">Transferase</keyword>
<feature type="domain" description="O-acyltransferase WSD1 C-terminal" evidence="10">
    <location>
        <begin position="306"/>
        <end position="452"/>
    </location>
</feature>
<evidence type="ECO:0000256" key="5">
    <source>
        <dbReference type="ARBA" id="ARBA00022679"/>
    </source>
</evidence>
<gene>
    <name evidence="11" type="ORF">GV829_02315</name>
</gene>
<dbReference type="Pfam" id="PF06974">
    <property type="entry name" value="WS_DGAT_C"/>
    <property type="match status" value="1"/>
</dbReference>
<keyword evidence="7" id="KW-0012">Acyltransferase</keyword>
<evidence type="ECO:0000256" key="2">
    <source>
        <dbReference type="ARBA" id="ARBA00005189"/>
    </source>
</evidence>
<dbReference type="Pfam" id="PF03007">
    <property type="entry name" value="WS_DGAT_cat"/>
    <property type="match status" value="1"/>
</dbReference>
<organism evidence="11 12">
    <name type="scientific">Sphingomonas lacunae</name>
    <dbReference type="NCBI Taxonomy" id="2698828"/>
    <lineage>
        <taxon>Bacteria</taxon>
        <taxon>Pseudomonadati</taxon>
        <taxon>Pseudomonadota</taxon>
        <taxon>Alphaproteobacteria</taxon>
        <taxon>Sphingomonadales</taxon>
        <taxon>Sphingomonadaceae</taxon>
        <taxon>Sphingomonas</taxon>
    </lineage>
</organism>
<dbReference type="GO" id="GO:0001666">
    <property type="term" value="P:response to hypoxia"/>
    <property type="evidence" value="ECO:0007669"/>
    <property type="project" value="TreeGrafter"/>
</dbReference>
<evidence type="ECO:0000313" key="11">
    <source>
        <dbReference type="EMBL" id="QJQ31427.1"/>
    </source>
</evidence>
<reference evidence="11 12" key="1">
    <citation type="submission" date="2020-01" db="EMBL/GenBank/DDBJ databases">
        <title>Sphingomonas sp. strain CSW-10.</title>
        <authorList>
            <person name="Chen W.-M."/>
        </authorList>
    </citation>
    <scope>NUCLEOTIDE SEQUENCE [LARGE SCALE GENOMIC DNA]</scope>
    <source>
        <strain evidence="11 12">CSW-10</strain>
    </source>
</reference>
<comment type="catalytic activity">
    <reaction evidence="8">
        <text>an acyl-CoA + a 1,2-diacyl-sn-glycerol = a triacyl-sn-glycerol + CoA</text>
        <dbReference type="Rhea" id="RHEA:10868"/>
        <dbReference type="ChEBI" id="CHEBI:17815"/>
        <dbReference type="ChEBI" id="CHEBI:57287"/>
        <dbReference type="ChEBI" id="CHEBI:58342"/>
        <dbReference type="ChEBI" id="CHEBI:64615"/>
        <dbReference type="EC" id="2.3.1.20"/>
    </reaction>
</comment>